<evidence type="ECO:0000256" key="1">
    <source>
        <dbReference type="SAM" id="Phobius"/>
    </source>
</evidence>
<reference evidence="3 4" key="1">
    <citation type="submission" date="2022-05" db="EMBL/GenBank/DDBJ databases">
        <authorList>
            <consortium name="Genoscope - CEA"/>
            <person name="William W."/>
        </authorList>
    </citation>
    <scope>NUCLEOTIDE SEQUENCE [LARGE SCALE GENOMIC DNA]</scope>
</reference>
<feature type="transmembrane region" description="Helical" evidence="1">
    <location>
        <begin position="304"/>
        <end position="327"/>
    </location>
</feature>
<dbReference type="CDD" id="cd00206">
    <property type="entry name" value="TFP_snake_toxin"/>
    <property type="match status" value="1"/>
</dbReference>
<dbReference type="SMART" id="SM00034">
    <property type="entry name" value="CLECT"/>
    <property type="match status" value="2"/>
</dbReference>
<dbReference type="InterPro" id="IPR016186">
    <property type="entry name" value="C-type_lectin-like/link_sf"/>
</dbReference>
<keyword evidence="1" id="KW-0472">Membrane</keyword>
<dbReference type="PROSITE" id="PS50041">
    <property type="entry name" value="C_TYPE_LECTIN_2"/>
    <property type="match status" value="1"/>
</dbReference>
<evidence type="ECO:0000313" key="3">
    <source>
        <dbReference type="EMBL" id="CAH3153906.1"/>
    </source>
</evidence>
<accession>A0ABN8PZ85</accession>
<gene>
    <name evidence="3" type="ORF">PEVE_00001238</name>
</gene>
<organism evidence="3 4">
    <name type="scientific">Porites evermanni</name>
    <dbReference type="NCBI Taxonomy" id="104178"/>
    <lineage>
        <taxon>Eukaryota</taxon>
        <taxon>Metazoa</taxon>
        <taxon>Cnidaria</taxon>
        <taxon>Anthozoa</taxon>
        <taxon>Hexacorallia</taxon>
        <taxon>Scleractinia</taxon>
        <taxon>Fungiina</taxon>
        <taxon>Poritidae</taxon>
        <taxon>Porites</taxon>
    </lineage>
</organism>
<protein>
    <recommendedName>
        <fullName evidence="2">C-type lectin domain-containing protein</fullName>
    </recommendedName>
</protein>
<dbReference type="SUPFAM" id="SSF56436">
    <property type="entry name" value="C-type lectin-like"/>
    <property type="match status" value="2"/>
</dbReference>
<dbReference type="Pfam" id="PF00059">
    <property type="entry name" value="Lectin_C"/>
    <property type="match status" value="1"/>
</dbReference>
<dbReference type="InterPro" id="IPR045860">
    <property type="entry name" value="Snake_toxin-like_sf"/>
</dbReference>
<sequence>MDKINYRRQFSWSTASRACFWFGGDLVSVANKKEMDFVYNLSSNITDNPAWIGLVHRFQKGEYLWSNGESFNESFPVKWLGNRSSTVCEDKCVEILGNGWNLTKCCKENKYFICERAKGPLACSTDWYLNGSSCYRENNKNIWKGAQERCLKFGGGLVKVDNDDQRRFLIRFLEISGLKKAKIDVSTSYSLQASPDVKIKQIPAYCIKNCQFNILHFPLGNECYQYPSKNSSVPITTKCLFPENLCFMFENKTENNEQVTIQGCISADQCRQFDDERLQCCEEDFCNTIIETTTPASVPENNNVIYISLGVTSAILLLSFAIFVWCYRKRKKRQKQFLTEEFNKGEETGRKSDPQEVSKTMALVKDMGGVRRFKPDEVLNAQQIAGFFGRLAAKKKQVLCTVLTLEGDGGDVAAEMERYQSDMCTKVPQKSSLKHAVVSGTFNVCDLVRSDKLKRLTIDELI</sequence>
<dbReference type="CDD" id="cd00037">
    <property type="entry name" value="CLECT"/>
    <property type="match status" value="1"/>
</dbReference>
<proteinExistence type="predicted"/>
<dbReference type="PANTHER" id="PTHR47218:SF1">
    <property type="entry name" value="C-TYPE LECTIN DOMAIN FAMILY 7 MEMBER A"/>
    <property type="match status" value="1"/>
</dbReference>
<dbReference type="EMBL" id="CALNXI010001066">
    <property type="protein sequence ID" value="CAH3153906.1"/>
    <property type="molecule type" value="Genomic_DNA"/>
</dbReference>
<dbReference type="Gene3D" id="3.10.100.10">
    <property type="entry name" value="Mannose-Binding Protein A, subunit A"/>
    <property type="match status" value="2"/>
</dbReference>
<name>A0ABN8PZ85_9CNID</name>
<keyword evidence="1" id="KW-0812">Transmembrane</keyword>
<feature type="domain" description="C-type lectin" evidence="2">
    <location>
        <begin position="11"/>
        <end position="115"/>
    </location>
</feature>
<evidence type="ECO:0000259" key="2">
    <source>
        <dbReference type="PROSITE" id="PS50041"/>
    </source>
</evidence>
<dbReference type="InterPro" id="IPR016187">
    <property type="entry name" value="CTDL_fold"/>
</dbReference>
<dbReference type="InterPro" id="IPR042808">
    <property type="entry name" value="CLEC7A"/>
</dbReference>
<dbReference type="InterPro" id="IPR003571">
    <property type="entry name" value="Snake_3FTx"/>
</dbReference>
<dbReference type="Proteomes" id="UP001159427">
    <property type="component" value="Unassembled WGS sequence"/>
</dbReference>
<dbReference type="InterPro" id="IPR001304">
    <property type="entry name" value="C-type_lectin-like"/>
</dbReference>
<keyword evidence="4" id="KW-1185">Reference proteome</keyword>
<dbReference type="SUPFAM" id="SSF57302">
    <property type="entry name" value="Snake toxin-like"/>
    <property type="match status" value="1"/>
</dbReference>
<dbReference type="PANTHER" id="PTHR47218">
    <property type="entry name" value="C-TYPE LECTIN DOMAIN FAMILY 7 MEMBER A"/>
    <property type="match status" value="1"/>
</dbReference>
<evidence type="ECO:0000313" key="4">
    <source>
        <dbReference type="Proteomes" id="UP001159427"/>
    </source>
</evidence>
<comment type="caution">
    <text evidence="3">The sequence shown here is derived from an EMBL/GenBank/DDBJ whole genome shotgun (WGS) entry which is preliminary data.</text>
</comment>
<keyword evidence="1" id="KW-1133">Transmembrane helix</keyword>